<evidence type="ECO:0000313" key="1">
    <source>
        <dbReference type="EMBL" id="ADP33026.1"/>
    </source>
</evidence>
<evidence type="ECO:0000313" key="2">
    <source>
        <dbReference type="Proteomes" id="UP000006867"/>
    </source>
</evidence>
<sequence>MALLKTKGMGGPLVFLHVTQYFKHEESRLMAAEFLHVREIRMIM</sequence>
<name>A0ABM5LYM3_BACA1</name>
<reference evidence="1 2" key="1">
    <citation type="journal article" date="2011" name="Front. Microbiol.">
        <title>Genomic signatures of strain selection and enhancement in Bacillus atrophaeus var. globigii, a historical biowarfare simulant.</title>
        <authorList>
            <person name="Gibbons H.S."/>
            <person name="Broomall S.M."/>
            <person name="McNew L.A."/>
            <person name="Daligault H."/>
            <person name="Chapman C."/>
            <person name="Bruce D."/>
            <person name="Karavis M."/>
            <person name="Krepps M."/>
            <person name="McGregor P.A."/>
            <person name="Hong C."/>
            <person name="Park K.H."/>
            <person name="Akmal A."/>
            <person name="Feldman A."/>
            <person name="Lin J.S."/>
            <person name="Chang W.E."/>
            <person name="Higgs B.W."/>
            <person name="Demirev P."/>
            <person name="Lindquist J."/>
            <person name="Liem A."/>
            <person name="Fochler E."/>
            <person name="Read T.D."/>
            <person name="Tapia R."/>
            <person name="Johnson S."/>
            <person name="Bishop-Lilly K.A."/>
            <person name="Detter C."/>
            <person name="Han C."/>
            <person name="Sozhamannan S."/>
            <person name="Rosenzweig C.N."/>
            <person name="Skowronski E.W."/>
        </authorList>
    </citation>
    <scope>NUCLEOTIDE SEQUENCE [LARGE SCALE GENOMIC DNA]</scope>
    <source>
        <strain evidence="1 2">1942</strain>
    </source>
</reference>
<protein>
    <submittedName>
        <fullName evidence="1">Uncharacterized protein</fullName>
    </submittedName>
</protein>
<organism evidence="1 2">
    <name type="scientific">Bacillus atrophaeus (strain 1942)</name>
    <dbReference type="NCBI Taxonomy" id="720555"/>
    <lineage>
        <taxon>Bacteria</taxon>
        <taxon>Bacillati</taxon>
        <taxon>Bacillota</taxon>
        <taxon>Bacilli</taxon>
        <taxon>Bacillales</taxon>
        <taxon>Bacillaceae</taxon>
        <taxon>Bacillus</taxon>
    </lineage>
</organism>
<dbReference type="EMBL" id="CP002207">
    <property type="protein sequence ID" value="ADP33026.1"/>
    <property type="molecule type" value="Genomic_DNA"/>
</dbReference>
<dbReference type="Proteomes" id="UP000006867">
    <property type="component" value="Chromosome"/>
</dbReference>
<gene>
    <name evidence="1" type="ordered locus">BATR1942_10475</name>
</gene>
<accession>A0ABM5LYM3</accession>
<keyword evidence="2" id="KW-1185">Reference proteome</keyword>
<proteinExistence type="predicted"/>